<dbReference type="AlphaFoldDB" id="A7ANH8"/>
<dbReference type="GO" id="GO:0005737">
    <property type="term" value="C:cytoplasm"/>
    <property type="evidence" value="ECO:0007669"/>
    <property type="project" value="TreeGrafter"/>
</dbReference>
<dbReference type="NCBIfam" id="TIGR00071">
    <property type="entry name" value="hisT_truA"/>
    <property type="match status" value="1"/>
</dbReference>
<dbReference type="Pfam" id="PF01416">
    <property type="entry name" value="PseudoU_synth_1"/>
    <property type="match status" value="1"/>
</dbReference>
<dbReference type="GO" id="GO:1990481">
    <property type="term" value="P:mRNA pseudouridine synthesis"/>
    <property type="evidence" value="ECO:0007669"/>
    <property type="project" value="TreeGrafter"/>
</dbReference>
<dbReference type="InterPro" id="IPR020097">
    <property type="entry name" value="PsdUridine_synth_TruA_a/b_dom"/>
</dbReference>
<evidence type="ECO:0000256" key="1">
    <source>
        <dbReference type="ARBA" id="ARBA00009375"/>
    </source>
</evidence>
<evidence type="ECO:0000259" key="7">
    <source>
        <dbReference type="Pfam" id="PF01416"/>
    </source>
</evidence>
<accession>A7ANH8</accession>
<dbReference type="Gene3D" id="3.30.70.580">
    <property type="entry name" value="Pseudouridine synthase I, catalytic domain, N-terminal subdomain"/>
    <property type="match status" value="1"/>
</dbReference>
<evidence type="ECO:0000313" key="9">
    <source>
        <dbReference type="Proteomes" id="UP000002173"/>
    </source>
</evidence>
<dbReference type="PANTHER" id="PTHR11142:SF5">
    <property type="entry name" value="TRNA PSEUDOURIDINE(38_39) SYNTHASE"/>
    <property type="match status" value="1"/>
</dbReference>
<dbReference type="EMBL" id="AAXT01000001">
    <property type="protein sequence ID" value="EDO08112.1"/>
    <property type="molecule type" value="Genomic_DNA"/>
</dbReference>
<evidence type="ECO:0000256" key="5">
    <source>
        <dbReference type="PIRSR" id="PIRSR001430-2"/>
    </source>
</evidence>
<dbReference type="InterPro" id="IPR020103">
    <property type="entry name" value="PsdUridine_synth_cat_dom_sf"/>
</dbReference>
<name>A7ANH8_BABBO</name>
<evidence type="ECO:0000256" key="6">
    <source>
        <dbReference type="RuleBase" id="RU003792"/>
    </source>
</evidence>
<feature type="binding site" evidence="5">
    <location>
        <position position="143"/>
    </location>
    <ligand>
        <name>substrate</name>
    </ligand>
</feature>
<dbReference type="GO" id="GO:0160147">
    <property type="term" value="F:tRNA pseudouridine(38-40) synthase activity"/>
    <property type="evidence" value="ECO:0007669"/>
    <property type="project" value="UniProtKB-EC"/>
</dbReference>
<dbReference type="InterPro" id="IPR001406">
    <property type="entry name" value="PsdUridine_synth_TruA"/>
</dbReference>
<keyword evidence="2 6" id="KW-0819">tRNA processing</keyword>
<gene>
    <name evidence="8" type="ORF">BBOV_III005490</name>
</gene>
<dbReference type="EC" id="5.4.99.12" evidence="6"/>
<dbReference type="STRING" id="5865.A7ANH8"/>
<dbReference type="SUPFAM" id="SSF55120">
    <property type="entry name" value="Pseudouridine synthase"/>
    <property type="match status" value="1"/>
</dbReference>
<dbReference type="OMA" id="VRYMASM"/>
<dbReference type="FunCoup" id="A7ANH8">
    <property type="interactions" value="151"/>
</dbReference>
<evidence type="ECO:0000256" key="4">
    <source>
        <dbReference type="PIRSR" id="PIRSR001430-1"/>
    </source>
</evidence>
<sequence>MGRTDGSRCGGKLLMDFSYIGTGYHGLAYQSDEPNTVEGHLFRALSLANVASDVLNNGYERCGRTDRDVHALHNYASFFPDPCPPNSPCSTVSPDERGVGPCYRINTFTKAINKHLPRGIRVNWVKHVPDDFSSRRNCTFRVYKYFFQLGSMDLSLIQDACRHFLGQHNFNQFCKTDNRNPKDSHGTIYSFEVERYNELLCVATICGRAFLWHQVRCMMGVLFKVGEGIIPGLKVKWLLEHPEGAKFE</sequence>
<dbReference type="PANTHER" id="PTHR11142">
    <property type="entry name" value="PSEUDOURIDYLATE SYNTHASE"/>
    <property type="match status" value="1"/>
</dbReference>
<feature type="active site" description="Nucleophile" evidence="4">
    <location>
        <position position="66"/>
    </location>
</feature>
<dbReference type="InParanoid" id="A7ANH8"/>
<dbReference type="InterPro" id="IPR020095">
    <property type="entry name" value="PsdUridine_synth_TruA_C"/>
</dbReference>
<organism evidence="8 9">
    <name type="scientific">Babesia bovis</name>
    <dbReference type="NCBI Taxonomy" id="5865"/>
    <lineage>
        <taxon>Eukaryota</taxon>
        <taxon>Sar</taxon>
        <taxon>Alveolata</taxon>
        <taxon>Apicomplexa</taxon>
        <taxon>Aconoidasida</taxon>
        <taxon>Piroplasmida</taxon>
        <taxon>Babesiidae</taxon>
        <taxon>Babesia</taxon>
    </lineage>
</organism>
<reference evidence="8 9" key="1">
    <citation type="journal article" date="2007" name="PLoS Pathog.">
        <title>Genome sequence of Babesia bovis and comparative analysis of apicomplexan hemoprotozoa.</title>
        <authorList>
            <person name="Brayton K.A."/>
            <person name="Lau A.O.T."/>
            <person name="Herndon D.R."/>
            <person name="Hannick L."/>
            <person name="Kappmeyer L.S."/>
            <person name="Berens S.J."/>
            <person name="Bidwell S.L."/>
            <person name="Brown W.C."/>
            <person name="Crabtree J."/>
            <person name="Fadrosh D."/>
            <person name="Feldblum T."/>
            <person name="Forberger H.A."/>
            <person name="Haas B.J."/>
            <person name="Howell J.M."/>
            <person name="Khouri H."/>
            <person name="Koo H."/>
            <person name="Mann D.J."/>
            <person name="Norimine J."/>
            <person name="Paulsen I.T."/>
            <person name="Radune D."/>
            <person name="Ren Q."/>
            <person name="Smith R.K. Jr."/>
            <person name="Suarez C.E."/>
            <person name="White O."/>
            <person name="Wortman J.R."/>
            <person name="Knowles D.P. Jr."/>
            <person name="McElwain T.F."/>
            <person name="Nene V.M."/>
        </authorList>
    </citation>
    <scope>NUCLEOTIDE SEQUENCE [LARGE SCALE GENOMIC DNA]</scope>
    <source>
        <strain evidence="8">T2Bo</strain>
    </source>
</reference>
<dbReference type="InterPro" id="IPR020094">
    <property type="entry name" value="TruA/RsuA/RluB/E/F_N"/>
</dbReference>
<feature type="domain" description="Pseudouridine synthase I TruA alpha/beta" evidence="7">
    <location>
        <begin position="160"/>
        <end position="242"/>
    </location>
</feature>
<protein>
    <recommendedName>
        <fullName evidence="6">tRNA pseudouridine synthase</fullName>
        <ecNumber evidence="6">5.4.99.12</ecNumber>
    </recommendedName>
</protein>
<evidence type="ECO:0000313" key="8">
    <source>
        <dbReference type="EMBL" id="EDO08112.1"/>
    </source>
</evidence>
<dbReference type="eggNOG" id="KOG2554">
    <property type="taxonomic scope" value="Eukaryota"/>
</dbReference>
<dbReference type="PIRSF" id="PIRSF001430">
    <property type="entry name" value="tRNA_psdUrid_synth"/>
    <property type="match status" value="1"/>
</dbReference>
<dbReference type="Proteomes" id="UP000002173">
    <property type="component" value="Chromosome 3"/>
</dbReference>
<keyword evidence="9" id="KW-1185">Reference proteome</keyword>
<comment type="similarity">
    <text evidence="1 6">Belongs to the tRNA pseudouridine synthase TruA family.</text>
</comment>
<comment type="catalytic activity">
    <reaction evidence="6">
        <text>uridine(38/39/40) in tRNA = pseudouridine(38/39/40) in tRNA</text>
        <dbReference type="Rhea" id="RHEA:22376"/>
        <dbReference type="Rhea" id="RHEA-COMP:10085"/>
        <dbReference type="Rhea" id="RHEA-COMP:10087"/>
        <dbReference type="ChEBI" id="CHEBI:65314"/>
        <dbReference type="ChEBI" id="CHEBI:65315"/>
        <dbReference type="EC" id="5.4.99.12"/>
    </reaction>
</comment>
<evidence type="ECO:0000256" key="3">
    <source>
        <dbReference type="ARBA" id="ARBA00023235"/>
    </source>
</evidence>
<dbReference type="Gene3D" id="3.30.70.660">
    <property type="entry name" value="Pseudouridine synthase I, catalytic domain, C-terminal subdomain"/>
    <property type="match status" value="1"/>
</dbReference>
<evidence type="ECO:0000256" key="2">
    <source>
        <dbReference type="ARBA" id="ARBA00022694"/>
    </source>
</evidence>
<dbReference type="GO" id="GO:0003723">
    <property type="term" value="F:RNA binding"/>
    <property type="evidence" value="ECO:0007669"/>
    <property type="project" value="InterPro"/>
</dbReference>
<dbReference type="VEuPathDB" id="PiroplasmaDB:BBOV_III005490"/>
<dbReference type="GO" id="GO:0005634">
    <property type="term" value="C:nucleus"/>
    <property type="evidence" value="ECO:0007669"/>
    <property type="project" value="TreeGrafter"/>
</dbReference>
<comment type="caution">
    <text evidence="8">The sequence shown here is derived from an EMBL/GenBank/DDBJ whole genome shotgun (WGS) entry which is preliminary data.</text>
</comment>
<dbReference type="GeneID" id="5479929"/>
<proteinExistence type="inferred from homology"/>
<dbReference type="KEGG" id="bbo:BBOV_III005490"/>
<keyword evidence="3 6" id="KW-0413">Isomerase</keyword>
<dbReference type="GO" id="GO:0031119">
    <property type="term" value="P:tRNA pseudouridine synthesis"/>
    <property type="evidence" value="ECO:0007669"/>
    <property type="project" value="TreeGrafter"/>
</dbReference>